<dbReference type="GO" id="GO:0050660">
    <property type="term" value="F:flavin adenine dinucleotide binding"/>
    <property type="evidence" value="ECO:0007669"/>
    <property type="project" value="InterPro"/>
</dbReference>
<accession>A0A101FHE9</accession>
<dbReference type="NCBIfam" id="TIGR00737">
    <property type="entry name" value="nifR3_yhdG"/>
    <property type="match status" value="1"/>
</dbReference>
<keyword evidence="14" id="KW-0547">Nucleotide-binding</keyword>
<evidence type="ECO:0000256" key="3">
    <source>
        <dbReference type="ARBA" id="ARBA00022555"/>
    </source>
</evidence>
<dbReference type="InterPro" id="IPR013785">
    <property type="entry name" value="Aldolase_TIM"/>
</dbReference>
<organism evidence="16 17">
    <name type="scientific">Thermacetogenium phaeum</name>
    <dbReference type="NCBI Taxonomy" id="85874"/>
    <lineage>
        <taxon>Bacteria</taxon>
        <taxon>Bacillati</taxon>
        <taxon>Bacillota</taxon>
        <taxon>Clostridia</taxon>
        <taxon>Thermoanaerobacterales</taxon>
        <taxon>Thermoanaerobacteraceae</taxon>
        <taxon>Thermacetogenium</taxon>
    </lineage>
</organism>
<evidence type="ECO:0000256" key="9">
    <source>
        <dbReference type="ARBA" id="ARBA00023002"/>
    </source>
</evidence>
<dbReference type="GO" id="GO:0000049">
    <property type="term" value="F:tRNA binding"/>
    <property type="evidence" value="ECO:0007669"/>
    <property type="project" value="UniProtKB-KW"/>
</dbReference>
<evidence type="ECO:0000259" key="15">
    <source>
        <dbReference type="Pfam" id="PF01207"/>
    </source>
</evidence>
<dbReference type="Pfam" id="PF01207">
    <property type="entry name" value="Dus"/>
    <property type="match status" value="1"/>
</dbReference>
<evidence type="ECO:0000256" key="11">
    <source>
        <dbReference type="ARBA" id="ARBA00048802"/>
    </source>
</evidence>
<protein>
    <recommendedName>
        <fullName evidence="12">tRNA-dihydrouridine synthase</fullName>
        <ecNumber evidence="12">1.3.1.-</ecNumber>
    </recommendedName>
</protein>
<dbReference type="Gene3D" id="1.10.1200.80">
    <property type="entry name" value="Putative flavin oxidoreducatase, domain 2"/>
    <property type="match status" value="1"/>
</dbReference>
<evidence type="ECO:0000256" key="4">
    <source>
        <dbReference type="ARBA" id="ARBA00022630"/>
    </source>
</evidence>
<feature type="binding site" evidence="14">
    <location>
        <begin position="230"/>
        <end position="231"/>
    </location>
    <ligand>
        <name>FMN</name>
        <dbReference type="ChEBI" id="CHEBI:58210"/>
    </ligand>
</feature>
<dbReference type="EMBL" id="LGFO01000011">
    <property type="protein sequence ID" value="KUK37100.1"/>
    <property type="molecule type" value="Genomic_DNA"/>
</dbReference>
<dbReference type="Gene3D" id="3.20.20.70">
    <property type="entry name" value="Aldolase class I"/>
    <property type="match status" value="1"/>
</dbReference>
<evidence type="ECO:0000256" key="7">
    <source>
        <dbReference type="ARBA" id="ARBA00022857"/>
    </source>
</evidence>
<dbReference type="CDD" id="cd02801">
    <property type="entry name" value="DUS_like_FMN"/>
    <property type="match status" value="1"/>
</dbReference>
<dbReference type="PATRIC" id="fig|85874.4.peg.1181"/>
<comment type="caution">
    <text evidence="16">The sequence shown here is derived from an EMBL/GenBank/DDBJ whole genome shotgun (WGS) entry which is preliminary data.</text>
</comment>
<dbReference type="PIRSF" id="PIRSF006621">
    <property type="entry name" value="Dus"/>
    <property type="match status" value="1"/>
</dbReference>
<dbReference type="AlphaFoldDB" id="A0A101FHE9"/>
<dbReference type="SUPFAM" id="SSF51395">
    <property type="entry name" value="FMN-linked oxidoreductases"/>
    <property type="match status" value="1"/>
</dbReference>
<dbReference type="InterPro" id="IPR024036">
    <property type="entry name" value="tRNA-dHydroUridine_Synthase_C"/>
</dbReference>
<evidence type="ECO:0000256" key="1">
    <source>
        <dbReference type="ARBA" id="ARBA00001917"/>
    </source>
</evidence>
<keyword evidence="7" id="KW-0521">NADP</keyword>
<evidence type="ECO:0000256" key="10">
    <source>
        <dbReference type="ARBA" id="ARBA00048205"/>
    </source>
</evidence>
<dbReference type="PANTHER" id="PTHR45846:SF1">
    <property type="entry name" value="TRNA-DIHYDROURIDINE(47) SYNTHASE [NAD(P)(+)]-LIKE"/>
    <property type="match status" value="1"/>
</dbReference>
<comment type="catalytic activity">
    <reaction evidence="11">
        <text>a 5,6-dihydrouridine in tRNA + NAD(+) = a uridine in tRNA + NADH + H(+)</text>
        <dbReference type="Rhea" id="RHEA:54452"/>
        <dbReference type="Rhea" id="RHEA-COMP:13339"/>
        <dbReference type="Rhea" id="RHEA-COMP:13887"/>
        <dbReference type="ChEBI" id="CHEBI:15378"/>
        <dbReference type="ChEBI" id="CHEBI:57540"/>
        <dbReference type="ChEBI" id="CHEBI:57945"/>
        <dbReference type="ChEBI" id="CHEBI:65315"/>
        <dbReference type="ChEBI" id="CHEBI:74443"/>
    </reaction>
</comment>
<evidence type="ECO:0000313" key="17">
    <source>
        <dbReference type="Proteomes" id="UP000053326"/>
    </source>
</evidence>
<feature type="binding site" evidence="14">
    <location>
        <position position="76"/>
    </location>
    <ligand>
        <name>FMN</name>
        <dbReference type="ChEBI" id="CHEBI:58210"/>
    </ligand>
</feature>
<dbReference type="InterPro" id="IPR004652">
    <property type="entry name" value="DusB-like"/>
</dbReference>
<name>A0A101FHE9_9THEO</name>
<evidence type="ECO:0000256" key="13">
    <source>
        <dbReference type="PIRSR" id="PIRSR006621-1"/>
    </source>
</evidence>
<dbReference type="PROSITE" id="PS01136">
    <property type="entry name" value="UPF0034"/>
    <property type="match status" value="1"/>
</dbReference>
<comment type="function">
    <text evidence="2 12">Catalyzes the synthesis of 5,6-dihydrouridine (D), a modified base found in the D-loop of most tRNAs, via the reduction of the C5-C6 double bond in target uridines.</text>
</comment>
<dbReference type="InterPro" id="IPR035587">
    <property type="entry name" value="DUS-like_FMN-bd"/>
</dbReference>
<feature type="binding site" evidence="14">
    <location>
        <position position="145"/>
    </location>
    <ligand>
        <name>FMN</name>
        <dbReference type="ChEBI" id="CHEBI:58210"/>
    </ligand>
</feature>
<dbReference type="InterPro" id="IPR018517">
    <property type="entry name" value="tRNA_hU_synthase_CS"/>
</dbReference>
<dbReference type="Proteomes" id="UP000053326">
    <property type="component" value="Unassembled WGS sequence"/>
</dbReference>
<proteinExistence type="inferred from homology"/>
<comment type="similarity">
    <text evidence="12">Belongs to the dus family.</text>
</comment>
<keyword evidence="9 12" id="KW-0560">Oxidoreductase</keyword>
<evidence type="ECO:0000256" key="12">
    <source>
        <dbReference type="PIRNR" id="PIRNR006621"/>
    </source>
</evidence>
<feature type="binding site" evidence="14">
    <location>
        <position position="175"/>
    </location>
    <ligand>
        <name>FMN</name>
        <dbReference type="ChEBI" id="CHEBI:58210"/>
    </ligand>
</feature>
<dbReference type="GO" id="GO:0017150">
    <property type="term" value="F:tRNA dihydrouridine synthase activity"/>
    <property type="evidence" value="ECO:0007669"/>
    <property type="project" value="InterPro"/>
</dbReference>
<evidence type="ECO:0000256" key="14">
    <source>
        <dbReference type="PIRSR" id="PIRSR006621-2"/>
    </source>
</evidence>
<evidence type="ECO:0000256" key="8">
    <source>
        <dbReference type="ARBA" id="ARBA00022884"/>
    </source>
</evidence>
<dbReference type="InterPro" id="IPR001269">
    <property type="entry name" value="DUS_fam"/>
</dbReference>
<keyword evidence="5 12" id="KW-0288">FMN</keyword>
<reference evidence="17" key="1">
    <citation type="journal article" date="2015" name="MBio">
        <title>Genome-Resolved Metagenomic Analysis Reveals Roles for Candidate Phyla and Other Microbial Community Members in Biogeochemical Transformations in Oil Reservoirs.</title>
        <authorList>
            <person name="Hu P."/>
            <person name="Tom L."/>
            <person name="Singh A."/>
            <person name="Thomas B.C."/>
            <person name="Baker B.J."/>
            <person name="Piceno Y.M."/>
            <person name="Andersen G.L."/>
            <person name="Banfield J.F."/>
        </authorList>
    </citation>
    <scope>NUCLEOTIDE SEQUENCE [LARGE SCALE GENOMIC DNA]</scope>
</reference>
<keyword evidence="3" id="KW-0820">tRNA-binding</keyword>
<dbReference type="EC" id="1.3.1.-" evidence="12"/>
<feature type="active site" description="Proton donor" evidence="13">
    <location>
        <position position="106"/>
    </location>
</feature>
<feature type="domain" description="DUS-like FMN-binding" evidence="15">
    <location>
        <begin position="20"/>
        <end position="320"/>
    </location>
</feature>
<feature type="binding site" evidence="14">
    <location>
        <begin position="22"/>
        <end position="24"/>
    </location>
    <ligand>
        <name>FMN</name>
        <dbReference type="ChEBI" id="CHEBI:58210"/>
    </ligand>
</feature>
<comment type="catalytic activity">
    <reaction evidence="10">
        <text>a 5,6-dihydrouridine in tRNA + NADP(+) = a uridine in tRNA + NADPH + H(+)</text>
        <dbReference type="Rhea" id="RHEA:23624"/>
        <dbReference type="Rhea" id="RHEA-COMP:13339"/>
        <dbReference type="Rhea" id="RHEA-COMP:13887"/>
        <dbReference type="ChEBI" id="CHEBI:15378"/>
        <dbReference type="ChEBI" id="CHEBI:57783"/>
        <dbReference type="ChEBI" id="CHEBI:58349"/>
        <dbReference type="ChEBI" id="CHEBI:65315"/>
        <dbReference type="ChEBI" id="CHEBI:74443"/>
    </reaction>
</comment>
<evidence type="ECO:0000256" key="2">
    <source>
        <dbReference type="ARBA" id="ARBA00002790"/>
    </source>
</evidence>
<comment type="cofactor">
    <cofactor evidence="1 12 14">
        <name>FMN</name>
        <dbReference type="ChEBI" id="CHEBI:58210"/>
    </cofactor>
</comment>
<keyword evidence="4 12" id="KW-0285">Flavoprotein</keyword>
<sequence length="329" mass="35656">MSATAEVRIGDLALPNPVFLAPMAGFTDKPFRMLAHECGCGFTYTEMVSSEAILYGNQKTASLFDLSGEEYPVGVQIFGSDPERMARAARVVVERGAALVDINMGCPTPKIVKNGEGSALMRDLPRAAAIIRAVSEAVPVPVTVKMRKGWAAGEMTAVELALLAEENGAAAVAVHGRTRDQFYSGKADRGIVRLVKKAVQIPVIANGDVFTPQDAGSMMEETGCDAVMIGRGALGNPWIFRRTVHYLRTGELLPEPTAAERLRMARRHFDLAVRLKGSGVAVLQMRKQLACYLKGLPGAAKKRDRINSCKTAEEVQSLLDEYLWEFSSL</sequence>
<dbReference type="PANTHER" id="PTHR45846">
    <property type="entry name" value="TRNA-DIHYDROURIDINE(47) SYNTHASE [NAD(P)(+)]-LIKE"/>
    <property type="match status" value="1"/>
</dbReference>
<keyword evidence="6 12" id="KW-0819">tRNA processing</keyword>
<evidence type="ECO:0000313" key="16">
    <source>
        <dbReference type="EMBL" id="KUK37100.1"/>
    </source>
</evidence>
<evidence type="ECO:0000256" key="5">
    <source>
        <dbReference type="ARBA" id="ARBA00022643"/>
    </source>
</evidence>
<evidence type="ECO:0000256" key="6">
    <source>
        <dbReference type="ARBA" id="ARBA00022694"/>
    </source>
</evidence>
<gene>
    <name evidence="16" type="ORF">XD66_0193</name>
</gene>
<keyword evidence="8" id="KW-0694">RNA-binding</keyword>